<comment type="catalytic activity">
    <reaction evidence="8">
        <text>DNA(n) + a 2'-deoxyribonucleoside 5'-triphosphate = DNA(n+1) + diphosphate</text>
        <dbReference type="Rhea" id="RHEA:22508"/>
        <dbReference type="Rhea" id="RHEA-COMP:17339"/>
        <dbReference type="Rhea" id="RHEA-COMP:17340"/>
        <dbReference type="ChEBI" id="CHEBI:33019"/>
        <dbReference type="ChEBI" id="CHEBI:61560"/>
        <dbReference type="ChEBI" id="CHEBI:173112"/>
        <dbReference type="EC" id="2.7.7.7"/>
    </reaction>
</comment>
<dbReference type="PANTHER" id="PTHR33206">
    <property type="entry name" value="PROTEIN CBG10425"/>
    <property type="match status" value="1"/>
</dbReference>
<dbReference type="GO" id="GO:0003677">
    <property type="term" value="F:DNA binding"/>
    <property type="evidence" value="ECO:0007669"/>
    <property type="project" value="UniProtKB-KW"/>
</dbReference>
<dbReference type="GO" id="GO:0000166">
    <property type="term" value="F:nucleotide binding"/>
    <property type="evidence" value="ECO:0007669"/>
    <property type="project" value="InterPro"/>
</dbReference>
<evidence type="ECO:0000256" key="8">
    <source>
        <dbReference type="ARBA" id="ARBA00049244"/>
    </source>
</evidence>
<evidence type="ECO:0000256" key="7">
    <source>
        <dbReference type="ARBA" id="ARBA00023125"/>
    </source>
</evidence>
<evidence type="ECO:0000256" key="1">
    <source>
        <dbReference type="ARBA" id="ARBA00005755"/>
    </source>
</evidence>
<dbReference type="Gene3D" id="3.40.960.10">
    <property type="entry name" value="VSR Endonuclease"/>
    <property type="match status" value="1"/>
</dbReference>
<evidence type="ECO:0000256" key="4">
    <source>
        <dbReference type="ARBA" id="ARBA00022695"/>
    </source>
</evidence>
<dbReference type="EC" id="2.7.7.7" evidence="2"/>
<name>A0AA89C384_PINIB</name>
<keyword evidence="11" id="KW-1185">Reference proteome</keyword>
<organism evidence="10 11">
    <name type="scientific">Pinctada imbricata</name>
    <name type="common">Atlantic pearl-oyster</name>
    <name type="synonym">Pinctada martensii</name>
    <dbReference type="NCBI Taxonomy" id="66713"/>
    <lineage>
        <taxon>Eukaryota</taxon>
        <taxon>Metazoa</taxon>
        <taxon>Spiralia</taxon>
        <taxon>Lophotrochozoa</taxon>
        <taxon>Mollusca</taxon>
        <taxon>Bivalvia</taxon>
        <taxon>Autobranchia</taxon>
        <taxon>Pteriomorphia</taxon>
        <taxon>Pterioida</taxon>
        <taxon>Pterioidea</taxon>
        <taxon>Pteriidae</taxon>
        <taxon>Pinctada</taxon>
    </lineage>
</organism>
<evidence type="ECO:0000256" key="5">
    <source>
        <dbReference type="ARBA" id="ARBA00022705"/>
    </source>
</evidence>
<dbReference type="GO" id="GO:0006281">
    <property type="term" value="P:DNA repair"/>
    <property type="evidence" value="ECO:0007669"/>
    <property type="project" value="UniProtKB-ARBA"/>
</dbReference>
<comment type="similarity">
    <text evidence="1">Belongs to the DNA polymerase type-B family.</text>
</comment>
<comment type="caution">
    <text evidence="10">The sequence shown here is derived from an EMBL/GenBank/DDBJ whole genome shotgun (WGS) entry which is preliminary data.</text>
</comment>
<keyword evidence="6" id="KW-0239">DNA-directed DNA polymerase</keyword>
<feature type="domain" description="DNA-directed DNA polymerase family B mitochondria/virus" evidence="9">
    <location>
        <begin position="450"/>
        <end position="716"/>
    </location>
</feature>
<evidence type="ECO:0000313" key="11">
    <source>
        <dbReference type="Proteomes" id="UP001186944"/>
    </source>
</evidence>
<evidence type="ECO:0000313" key="10">
    <source>
        <dbReference type="EMBL" id="KAK3097681.1"/>
    </source>
</evidence>
<protein>
    <recommendedName>
        <fullName evidence="2">DNA-directed DNA polymerase</fullName>
        <ecNumber evidence="2">2.7.7.7</ecNumber>
    </recommendedName>
</protein>
<reference evidence="10" key="1">
    <citation type="submission" date="2019-08" db="EMBL/GenBank/DDBJ databases">
        <title>The improved chromosome-level genome for the pearl oyster Pinctada fucata martensii using PacBio sequencing and Hi-C.</title>
        <authorList>
            <person name="Zheng Z."/>
        </authorList>
    </citation>
    <scope>NUCLEOTIDE SEQUENCE</scope>
    <source>
        <strain evidence="10">ZZ-2019</strain>
        <tissue evidence="10">Adductor muscle</tissue>
    </source>
</reference>
<dbReference type="GO" id="GO:0003887">
    <property type="term" value="F:DNA-directed DNA polymerase activity"/>
    <property type="evidence" value="ECO:0007669"/>
    <property type="project" value="UniProtKB-KW"/>
</dbReference>
<dbReference type="AlphaFoldDB" id="A0AA89C384"/>
<sequence length="1270" mass="149113">MLHLSYNQMPQAQIFRLFYFPTGNDVDENQVTEAADAIYEQQDHAFKLNLSFGVILRNRETGEYRYFRPFYNDTVLNRPLYISKRRDLRTLTLRLRRMDIFSLLLLHRPDTKWVPVLVTNFRFTIFHTFYPIGDLHGPLPDYVKMNKALIGVESCEKSGKTYNDHNCAFRCLALHKGFDVRTLNGETKRLFHTWVKFKGDIRDFSGVEYSDLPDFESCFEINVEVYALNQEGHTSSIYKSRGRYEKTMYVHLFKGHFSYIKDFGLFAKKYQCKFCDKLWDHKGNYIKHELKCQDKTKFVFPGGFYKPTKTLFEDLSYFGVKCVDQVYPWFIVYDFEALLHQVQGQRSDKVEWTHEHVPISVSVCSNVPGYQEPHCIINPDSETLVKDMVDYMRTISQKVEEMAKQRWGLALNQIEQMIYDLGEGEEEEEEDSEKKKLKSLYGRLKAYIRQVPVLGFNSAKYDLNLIKTKLAKHLGLHEEEYCFTIKKNNAYACISTEQLKFLDVTHFLAPGTSYAKFLKAYQVKESKGYFPYEWFNDVNKLEVTELPPPSAFYSSLKNSCISDEDYEHCQTAWTDHNMTTFKDFLVWYNNLDVRPFVTAVTRLQTFYFERNIDVFKIAMSVPGIARKMLFDTARREGAEFTLFDKNNKDLFYTIKSNIVGGPSIIYHRKAVKGETKIRGGKLCQKILGYDCNALYLWCIGQEMPVGTMVRRKAEEGFKPEVRDKNIKMFQWMNFVNKYQGKDIKHARNDGQEKRVGPYPVDGYDELTNTIYQFHGCYFHGHRCRLTDRVSDETWHENRNKKFVKTKKTTAYLKGKGYKVIEMWECDFEEFCKEHPEIHALGWELRPNFYRRHRGKVSEKQILSGVRDETLFGMVEVDIKVPEKWEGDFKHELSPWDYFKEMSPLFCNTEVKFEDIGEHMQAHIKNERLATHPRRLLVGGMKAEKILLATPLLKWYLEHGLKVTRIYQVVEFNAHACFKQFVNDVTEARRAGDARPEMGIIGDTMKLIGNSGYGSLIMDKTKHRDIIYVRGERETCLAINQDEFRNATCLGDDFYELEMAKHKTIMDLPIQLVYFILQYGKMKMLEFNYDFLDVYVDRSDYMLLEMDTDSNYLCISGENLREVVKPEMLQMYDHFLKDYCRENACAAFLPRECCDMHKKYDRRVPGLFKTEYEGDKMIGLCSKTYVVANGDECKFSSKGITKMNVNNVWETYDNVLRNQKAGSAMNRGIRARDNTMFTYTQQRNGFSYFYCKRKVLVDGISTTPLDITLKP</sequence>
<dbReference type="EMBL" id="VSWD01000007">
    <property type="protein sequence ID" value="KAK3097681.1"/>
    <property type="molecule type" value="Genomic_DNA"/>
</dbReference>
<dbReference type="Pfam" id="PF03175">
    <property type="entry name" value="DNA_pol_B_2"/>
    <property type="match status" value="1"/>
</dbReference>
<dbReference type="SUPFAM" id="SSF52980">
    <property type="entry name" value="Restriction endonuclease-like"/>
    <property type="match status" value="1"/>
</dbReference>
<keyword evidence="3" id="KW-0808">Transferase</keyword>
<dbReference type="InterPro" id="IPR011335">
    <property type="entry name" value="Restrct_endonuc-II-like"/>
</dbReference>
<evidence type="ECO:0000256" key="6">
    <source>
        <dbReference type="ARBA" id="ARBA00022932"/>
    </source>
</evidence>
<dbReference type="Proteomes" id="UP001186944">
    <property type="component" value="Unassembled WGS sequence"/>
</dbReference>
<gene>
    <name evidence="10" type="ORF">FSP39_012071</name>
</gene>
<dbReference type="InterPro" id="IPR004868">
    <property type="entry name" value="DNA-dir_DNA_pol_B_mt/vir"/>
</dbReference>
<keyword evidence="4" id="KW-0548">Nucleotidyltransferase</keyword>
<keyword evidence="5" id="KW-0235">DNA replication</keyword>
<evidence type="ECO:0000259" key="9">
    <source>
        <dbReference type="Pfam" id="PF03175"/>
    </source>
</evidence>
<evidence type="ECO:0000256" key="2">
    <source>
        <dbReference type="ARBA" id="ARBA00012417"/>
    </source>
</evidence>
<accession>A0AA89C384</accession>
<dbReference type="SUPFAM" id="SSF56672">
    <property type="entry name" value="DNA/RNA polymerases"/>
    <property type="match status" value="1"/>
</dbReference>
<evidence type="ECO:0000256" key="3">
    <source>
        <dbReference type="ARBA" id="ARBA00022679"/>
    </source>
</evidence>
<dbReference type="InterPro" id="IPR043502">
    <property type="entry name" value="DNA/RNA_pol_sf"/>
</dbReference>
<dbReference type="GO" id="GO:0006260">
    <property type="term" value="P:DNA replication"/>
    <property type="evidence" value="ECO:0007669"/>
    <property type="project" value="UniProtKB-KW"/>
</dbReference>
<proteinExistence type="inferred from homology"/>
<keyword evidence="7" id="KW-0238">DNA-binding</keyword>
<dbReference type="PANTHER" id="PTHR33206:SF1">
    <property type="entry name" value="DNA-DIRECTED DNA POLYMERASE"/>
    <property type="match status" value="1"/>
</dbReference>